<reference evidence="2" key="1">
    <citation type="journal article" date="2019" name="Int. J. Syst. Evol. Microbiol.">
        <title>The Global Catalogue of Microorganisms (GCM) 10K type strain sequencing project: providing services to taxonomists for standard genome sequencing and annotation.</title>
        <authorList>
            <consortium name="The Broad Institute Genomics Platform"/>
            <consortium name="The Broad Institute Genome Sequencing Center for Infectious Disease"/>
            <person name="Wu L."/>
            <person name="Ma J."/>
        </authorList>
    </citation>
    <scope>NUCLEOTIDE SEQUENCE [LARGE SCALE GENOMIC DNA]</scope>
    <source>
        <strain evidence="2">KCTC 62195</strain>
    </source>
</reference>
<dbReference type="EMBL" id="JBHRSJ010000035">
    <property type="protein sequence ID" value="MFC2974373.1"/>
    <property type="molecule type" value="Genomic_DNA"/>
</dbReference>
<proteinExistence type="predicted"/>
<keyword evidence="2" id="KW-1185">Reference proteome</keyword>
<dbReference type="Proteomes" id="UP001595457">
    <property type="component" value="Unassembled WGS sequence"/>
</dbReference>
<name>A0ABV7AZC4_9GAMM</name>
<protein>
    <recommendedName>
        <fullName evidence="3">LacI family transcriptional regulator</fullName>
    </recommendedName>
</protein>
<comment type="caution">
    <text evidence="1">The sequence shown here is derived from an EMBL/GenBank/DDBJ whole genome shotgun (WGS) entry which is preliminary data.</text>
</comment>
<evidence type="ECO:0000313" key="2">
    <source>
        <dbReference type="Proteomes" id="UP001595457"/>
    </source>
</evidence>
<accession>A0ABV7AZC4</accession>
<gene>
    <name evidence="1" type="ORF">ACFOJE_19450</name>
</gene>
<organism evidence="1 2">
    <name type="scientific">Azotobacter bryophylli</name>
    <dbReference type="NCBI Taxonomy" id="1986537"/>
    <lineage>
        <taxon>Bacteria</taxon>
        <taxon>Pseudomonadati</taxon>
        <taxon>Pseudomonadota</taxon>
        <taxon>Gammaproteobacteria</taxon>
        <taxon>Pseudomonadales</taxon>
        <taxon>Pseudomonadaceae</taxon>
        <taxon>Azotobacter</taxon>
    </lineage>
</organism>
<evidence type="ECO:0000313" key="1">
    <source>
        <dbReference type="EMBL" id="MFC2974373.1"/>
    </source>
</evidence>
<dbReference type="RefSeq" id="WP_377816531.1">
    <property type="nucleotide sequence ID" value="NZ_JBHRSJ010000035.1"/>
</dbReference>
<sequence>MSTNSERLAAWGAEPPLWVRLLDAEVARSNMTAAAKRIGMNRATVSTALRNCYPAASTAGVERRVMDALGHLPCPALEATITIVQCQNFREKPAPTHNPTAMQHWKACQHCQHNPNCSRRGKPYACH</sequence>
<evidence type="ECO:0008006" key="3">
    <source>
        <dbReference type="Google" id="ProtNLM"/>
    </source>
</evidence>